<dbReference type="Proteomes" id="UP000693946">
    <property type="component" value="Linkage Group LG3"/>
</dbReference>
<gene>
    <name evidence="10" type="ORF">JOB18_013048</name>
</gene>
<evidence type="ECO:0000256" key="4">
    <source>
        <dbReference type="ARBA" id="ARBA00022949"/>
    </source>
</evidence>
<dbReference type="SMART" id="SM00409">
    <property type="entry name" value="IG"/>
    <property type="match status" value="4"/>
</dbReference>
<evidence type="ECO:0000313" key="11">
    <source>
        <dbReference type="Proteomes" id="UP000693946"/>
    </source>
</evidence>
<keyword evidence="7" id="KW-0812">Transmembrane</keyword>
<protein>
    <submittedName>
        <fullName evidence="10">Coxsackievirus and adenovirus receptor</fullName>
    </submittedName>
</protein>
<dbReference type="SMART" id="SM00406">
    <property type="entry name" value="IGv"/>
    <property type="match status" value="2"/>
</dbReference>
<dbReference type="PANTHER" id="PTHR44468">
    <property type="entry name" value="COXSACKIEVIRUS AND ADENOVIRUS RECEPTOR-RELATED"/>
    <property type="match status" value="1"/>
</dbReference>
<feature type="region of interest" description="Disordered" evidence="6">
    <location>
        <begin position="256"/>
        <end position="276"/>
    </location>
</feature>
<feature type="domain" description="Ig-like" evidence="9">
    <location>
        <begin position="449"/>
        <end position="534"/>
    </location>
</feature>
<keyword evidence="3" id="KW-0796">Tight junction</keyword>
<name>A0AAV6QSP1_SOLSE</name>
<comment type="caution">
    <text evidence="10">The sequence shown here is derived from an EMBL/GenBank/DDBJ whole genome shotgun (WGS) entry which is preliminary data.</text>
</comment>
<evidence type="ECO:0000256" key="6">
    <source>
        <dbReference type="SAM" id="MobiDB-lite"/>
    </source>
</evidence>
<evidence type="ECO:0000259" key="9">
    <source>
        <dbReference type="PROSITE" id="PS50835"/>
    </source>
</evidence>
<feature type="domain" description="Ig-like" evidence="9">
    <location>
        <begin position="12"/>
        <end position="141"/>
    </location>
</feature>
<dbReference type="PROSITE" id="PS50835">
    <property type="entry name" value="IG_LIKE"/>
    <property type="match status" value="4"/>
</dbReference>
<evidence type="ECO:0000256" key="2">
    <source>
        <dbReference type="ARBA" id="ARBA00004536"/>
    </source>
</evidence>
<dbReference type="EMBL" id="JAGKHQ010000015">
    <property type="protein sequence ID" value="KAG7496148.1"/>
    <property type="molecule type" value="Genomic_DNA"/>
</dbReference>
<dbReference type="GO" id="GO:0016323">
    <property type="term" value="C:basolateral plasma membrane"/>
    <property type="evidence" value="ECO:0007669"/>
    <property type="project" value="UniProtKB-SubCell"/>
</dbReference>
<evidence type="ECO:0000256" key="8">
    <source>
        <dbReference type="SAM" id="SignalP"/>
    </source>
</evidence>
<feature type="transmembrane region" description="Helical" evidence="7">
    <location>
        <begin position="564"/>
        <end position="587"/>
    </location>
</feature>
<dbReference type="InterPro" id="IPR003598">
    <property type="entry name" value="Ig_sub2"/>
</dbReference>
<keyword evidence="7" id="KW-0472">Membrane</keyword>
<feature type="domain" description="Ig-like" evidence="9">
    <location>
        <begin position="328"/>
        <end position="439"/>
    </location>
</feature>
<reference evidence="10 11" key="1">
    <citation type="journal article" date="2021" name="Sci. Rep.">
        <title>Chromosome anchoring in Senegalese sole (Solea senegalensis) reveals sex-associated markers and genome rearrangements in flatfish.</title>
        <authorList>
            <person name="Guerrero-Cozar I."/>
            <person name="Gomez-Garrido J."/>
            <person name="Berbel C."/>
            <person name="Martinez-Blanch J.F."/>
            <person name="Alioto T."/>
            <person name="Claros M.G."/>
            <person name="Gagnaire P.A."/>
            <person name="Manchado M."/>
        </authorList>
    </citation>
    <scope>NUCLEOTIDE SEQUENCE [LARGE SCALE GENOMIC DNA]</scope>
    <source>
        <strain evidence="10">Sse05_10M</strain>
    </source>
</reference>
<keyword evidence="7" id="KW-1133">Transmembrane helix</keyword>
<dbReference type="InterPro" id="IPR003599">
    <property type="entry name" value="Ig_sub"/>
</dbReference>
<keyword evidence="4" id="KW-0965">Cell junction</keyword>
<accession>A0AAV6QSP1</accession>
<feature type="signal peptide" evidence="8">
    <location>
        <begin position="1"/>
        <end position="25"/>
    </location>
</feature>
<dbReference type="GO" id="GO:0005923">
    <property type="term" value="C:bicellular tight junction"/>
    <property type="evidence" value="ECO:0007669"/>
    <property type="project" value="UniProtKB-SubCell"/>
</dbReference>
<evidence type="ECO:0000256" key="7">
    <source>
        <dbReference type="SAM" id="Phobius"/>
    </source>
</evidence>
<dbReference type="Pfam" id="PF07686">
    <property type="entry name" value="V-set"/>
    <property type="match status" value="2"/>
</dbReference>
<dbReference type="InterPro" id="IPR007110">
    <property type="entry name" value="Ig-like_dom"/>
</dbReference>
<dbReference type="CDD" id="cd00096">
    <property type="entry name" value="Ig"/>
    <property type="match status" value="2"/>
</dbReference>
<dbReference type="InterPro" id="IPR013106">
    <property type="entry name" value="Ig_V-set"/>
</dbReference>
<keyword evidence="10" id="KW-0675">Receptor</keyword>
<evidence type="ECO:0000256" key="3">
    <source>
        <dbReference type="ARBA" id="ARBA00022427"/>
    </source>
</evidence>
<dbReference type="AlphaFoldDB" id="A0AAV6QSP1"/>
<evidence type="ECO:0000256" key="5">
    <source>
        <dbReference type="ARBA" id="ARBA00023768"/>
    </source>
</evidence>
<proteinExistence type="predicted"/>
<feature type="domain" description="Ig-like" evidence="9">
    <location>
        <begin position="157"/>
        <end position="232"/>
    </location>
</feature>
<dbReference type="SMART" id="SM00408">
    <property type="entry name" value="IGc2"/>
    <property type="match status" value="4"/>
</dbReference>
<feature type="compositionally biased region" description="Polar residues" evidence="6">
    <location>
        <begin position="262"/>
        <end position="276"/>
    </location>
</feature>
<keyword evidence="11" id="KW-1185">Reference proteome</keyword>
<feature type="chain" id="PRO_5043832013" evidence="8">
    <location>
        <begin position="26"/>
        <end position="650"/>
    </location>
</feature>
<organism evidence="10 11">
    <name type="scientific">Solea senegalensis</name>
    <name type="common">Senegalese sole</name>
    <dbReference type="NCBI Taxonomy" id="28829"/>
    <lineage>
        <taxon>Eukaryota</taxon>
        <taxon>Metazoa</taxon>
        <taxon>Chordata</taxon>
        <taxon>Craniata</taxon>
        <taxon>Vertebrata</taxon>
        <taxon>Euteleostomi</taxon>
        <taxon>Actinopterygii</taxon>
        <taxon>Neopterygii</taxon>
        <taxon>Teleostei</taxon>
        <taxon>Neoteleostei</taxon>
        <taxon>Acanthomorphata</taxon>
        <taxon>Carangaria</taxon>
        <taxon>Pleuronectiformes</taxon>
        <taxon>Pleuronectoidei</taxon>
        <taxon>Soleidae</taxon>
        <taxon>Solea</taxon>
    </lineage>
</organism>
<sequence>MKRPESTRWLWPILILSTVLTSTRGRNFARKSLTYHYAVRGENVTIKCHFPVGTEDLDQLMIEWFFEPRYGEDDKDLLISFFGDTKYHKNGIQDRVHFSSLNPQGGDASLTFNDLALTDTGTYQCTVKAMTQIQSRQFVLRVMEKLPTPVCGHFGKESKELVLTCRMSEYVAHQRFRWEKMTGNRKLPPSAAIYGHQSYMYIREVKDTDFGTYRCTVENPVSLGEYCEVILQPKPQTTGPPNMNVTTVVASVTDMGGGSRHIPQTESQTTGPPNTDATPAVASVTDMGGASRHIPQTESQTTGPPNMEATTVVASVTRSGVLGHVPMPKLNTSSKYYAARGENVTLECHFMVTPEDLDQLTIEWLFGPRYGQDDKDLLISFFGDAKYHKNGIQDRVRFSSPNPQDGDASLMLNDLALTDTGTYQCAIKAMTQIQSKKFVLKVMEKLPTPVCGLYGDVEEGKELILTCRISPDILPRKFRWERMTGNRRLPQPASFYGLQGDLYIKEVKKTDFGTYRCTVENPVSKGEYCEVILTTAVLTPIAVRERGLEPHVIALPAPNSATSVVIAVAVVTSAMVIIVIIITVVVFEYCKRNPHCELTDERPPRQEKCIADAVPKGDPEYISLYKMGRKKIITCEGDNQGIEISEEWYV</sequence>
<dbReference type="InterPro" id="IPR052307">
    <property type="entry name" value="EJ_Adhesion_Regulator"/>
</dbReference>
<keyword evidence="8" id="KW-0732">Signal</keyword>
<dbReference type="Pfam" id="PF13927">
    <property type="entry name" value="Ig_3"/>
    <property type="match status" value="1"/>
</dbReference>
<comment type="subcellular location">
    <subcellularLocation>
        <location evidence="5">Basolateral cell membrane</location>
        <topology evidence="5">Single-pass type I membrane protein</topology>
    </subcellularLocation>
    <subcellularLocation>
        <location evidence="2">Cell junction</location>
        <location evidence="2">Adherens junction</location>
    </subcellularLocation>
    <subcellularLocation>
        <location evidence="1">Cell junction</location>
        <location evidence="1">Tight junction</location>
    </subcellularLocation>
</comment>
<dbReference type="GO" id="GO:0005912">
    <property type="term" value="C:adherens junction"/>
    <property type="evidence" value="ECO:0007669"/>
    <property type="project" value="UniProtKB-SubCell"/>
</dbReference>
<evidence type="ECO:0000256" key="1">
    <source>
        <dbReference type="ARBA" id="ARBA00004435"/>
    </source>
</evidence>
<evidence type="ECO:0000313" key="10">
    <source>
        <dbReference type="EMBL" id="KAG7496148.1"/>
    </source>
</evidence>